<protein>
    <submittedName>
        <fullName evidence="1">Uncharacterized protein</fullName>
    </submittedName>
</protein>
<dbReference type="EMBL" id="MK500334">
    <property type="protein sequence ID" value="QBK86434.1"/>
    <property type="molecule type" value="Genomic_DNA"/>
</dbReference>
<accession>A0A481YV53</accession>
<sequence length="111" mass="13303">METLSKEFYNAFTYIIELFELEDVRKIMDFKLQTCNRYDYDEFFSALNFICVNMEGIRRKSKYAVGCEYWGPAITKIKKNYIEMPEFLGIICGHIEEDNIDDCLCIYDRKK</sequence>
<proteinExistence type="predicted"/>
<evidence type="ECO:0000313" key="1">
    <source>
        <dbReference type="EMBL" id="QBK86434.1"/>
    </source>
</evidence>
<reference evidence="1" key="1">
    <citation type="journal article" date="2019" name="MBio">
        <title>Virus Genomes from Deep Sea Sediments Expand the Ocean Megavirome and Support Independent Origins of Viral Gigantism.</title>
        <authorList>
            <person name="Backstrom D."/>
            <person name="Yutin N."/>
            <person name="Jorgensen S.L."/>
            <person name="Dharamshi J."/>
            <person name="Homa F."/>
            <person name="Zaremba-Niedwiedzka K."/>
            <person name="Spang A."/>
            <person name="Wolf Y.I."/>
            <person name="Koonin E.V."/>
            <person name="Ettema T.J."/>
        </authorList>
    </citation>
    <scope>NUCLEOTIDE SEQUENCE</scope>
</reference>
<organism evidence="1">
    <name type="scientific">Marseillevirus LCMAC102</name>
    <dbReference type="NCBI Taxonomy" id="2506603"/>
    <lineage>
        <taxon>Viruses</taxon>
        <taxon>Varidnaviria</taxon>
        <taxon>Bamfordvirae</taxon>
        <taxon>Nucleocytoviricota</taxon>
        <taxon>Megaviricetes</taxon>
        <taxon>Pimascovirales</taxon>
        <taxon>Pimascovirales incertae sedis</taxon>
        <taxon>Marseilleviridae</taxon>
    </lineage>
</organism>
<name>A0A481YV53_9VIRU</name>
<gene>
    <name evidence="1" type="ORF">LCMAC102_02290</name>
</gene>